<feature type="signal peptide" evidence="2">
    <location>
        <begin position="1"/>
        <end position="28"/>
    </location>
</feature>
<feature type="region of interest" description="Disordered" evidence="1">
    <location>
        <begin position="74"/>
        <end position="101"/>
    </location>
</feature>
<feature type="region of interest" description="Disordered" evidence="1">
    <location>
        <begin position="119"/>
        <end position="150"/>
    </location>
</feature>
<sequence>MQLQWFMSRALGLAAMLCWSRFMGVCGGARHVCFVPVDFCVLFETEKKENMKGNETKKICRCLGWNLSIEKTGETNKKKMEHRKVGKRQERTRDNSSPPFAFLKPWIRGARRWTLSLSRVSHPSNSQTLQRPSHHDYFGPAPHNPPQGPN</sequence>
<organism evidence="3 4">
    <name type="scientific">Aulographum hederae CBS 113979</name>
    <dbReference type="NCBI Taxonomy" id="1176131"/>
    <lineage>
        <taxon>Eukaryota</taxon>
        <taxon>Fungi</taxon>
        <taxon>Dikarya</taxon>
        <taxon>Ascomycota</taxon>
        <taxon>Pezizomycotina</taxon>
        <taxon>Dothideomycetes</taxon>
        <taxon>Pleosporomycetidae</taxon>
        <taxon>Aulographales</taxon>
        <taxon>Aulographaceae</taxon>
    </lineage>
</organism>
<keyword evidence="4" id="KW-1185">Reference proteome</keyword>
<accession>A0A6G1H1F0</accession>
<name>A0A6G1H1F0_9PEZI</name>
<feature type="chain" id="PRO_5026116832" description="Secreted protein" evidence="2">
    <location>
        <begin position="29"/>
        <end position="150"/>
    </location>
</feature>
<keyword evidence="2" id="KW-0732">Signal</keyword>
<evidence type="ECO:0000313" key="3">
    <source>
        <dbReference type="EMBL" id="KAF1986829.1"/>
    </source>
</evidence>
<protein>
    <recommendedName>
        <fullName evidence="5">Secreted protein</fullName>
    </recommendedName>
</protein>
<dbReference type="AlphaFoldDB" id="A0A6G1H1F0"/>
<evidence type="ECO:0008006" key="5">
    <source>
        <dbReference type="Google" id="ProtNLM"/>
    </source>
</evidence>
<reference evidence="3" key="1">
    <citation type="journal article" date="2020" name="Stud. Mycol.">
        <title>101 Dothideomycetes genomes: a test case for predicting lifestyles and emergence of pathogens.</title>
        <authorList>
            <person name="Haridas S."/>
            <person name="Albert R."/>
            <person name="Binder M."/>
            <person name="Bloem J."/>
            <person name="Labutti K."/>
            <person name="Salamov A."/>
            <person name="Andreopoulos B."/>
            <person name="Baker S."/>
            <person name="Barry K."/>
            <person name="Bills G."/>
            <person name="Bluhm B."/>
            <person name="Cannon C."/>
            <person name="Castanera R."/>
            <person name="Culley D."/>
            <person name="Daum C."/>
            <person name="Ezra D."/>
            <person name="Gonzalez J."/>
            <person name="Henrissat B."/>
            <person name="Kuo A."/>
            <person name="Liang C."/>
            <person name="Lipzen A."/>
            <person name="Lutzoni F."/>
            <person name="Magnuson J."/>
            <person name="Mondo S."/>
            <person name="Nolan M."/>
            <person name="Ohm R."/>
            <person name="Pangilinan J."/>
            <person name="Park H.-J."/>
            <person name="Ramirez L."/>
            <person name="Alfaro M."/>
            <person name="Sun H."/>
            <person name="Tritt A."/>
            <person name="Yoshinaga Y."/>
            <person name="Zwiers L.-H."/>
            <person name="Turgeon B."/>
            <person name="Goodwin S."/>
            <person name="Spatafora J."/>
            <person name="Crous P."/>
            <person name="Grigoriev I."/>
        </authorList>
    </citation>
    <scope>NUCLEOTIDE SEQUENCE</scope>
    <source>
        <strain evidence="3">CBS 113979</strain>
    </source>
</reference>
<feature type="compositionally biased region" description="Polar residues" evidence="1">
    <location>
        <begin position="119"/>
        <end position="131"/>
    </location>
</feature>
<evidence type="ECO:0000256" key="2">
    <source>
        <dbReference type="SAM" id="SignalP"/>
    </source>
</evidence>
<evidence type="ECO:0000313" key="4">
    <source>
        <dbReference type="Proteomes" id="UP000800041"/>
    </source>
</evidence>
<dbReference type="Proteomes" id="UP000800041">
    <property type="component" value="Unassembled WGS sequence"/>
</dbReference>
<evidence type="ECO:0000256" key="1">
    <source>
        <dbReference type="SAM" id="MobiDB-lite"/>
    </source>
</evidence>
<proteinExistence type="predicted"/>
<gene>
    <name evidence="3" type="ORF">K402DRAFT_404136</name>
</gene>
<dbReference type="EMBL" id="ML977155">
    <property type="protein sequence ID" value="KAF1986829.1"/>
    <property type="molecule type" value="Genomic_DNA"/>
</dbReference>